<evidence type="ECO:0000256" key="1">
    <source>
        <dbReference type="ARBA" id="ARBA00022737"/>
    </source>
</evidence>
<sequence length="57" mass="6040">MVDDRASQQTVLWLHGLAGSGKNTISTTIASIFGNSGRLGAFLFFSTEISLKGAIPR</sequence>
<dbReference type="HOGENOM" id="CLU_2997269_0_0_1"/>
<reference evidence="4" key="2">
    <citation type="submission" date="2015-01" db="EMBL/GenBank/DDBJ databases">
        <title>Evolutionary Origins and Diversification of the Mycorrhizal Mutualists.</title>
        <authorList>
            <consortium name="DOE Joint Genome Institute"/>
            <consortium name="Mycorrhizal Genomics Consortium"/>
            <person name="Kohler A."/>
            <person name="Kuo A."/>
            <person name="Nagy L.G."/>
            <person name="Floudas D."/>
            <person name="Copeland A."/>
            <person name="Barry K.W."/>
            <person name="Cichocki N."/>
            <person name="Veneault-Fourrey C."/>
            <person name="LaButti K."/>
            <person name="Lindquist E.A."/>
            <person name="Lipzen A."/>
            <person name="Lundell T."/>
            <person name="Morin E."/>
            <person name="Murat C."/>
            <person name="Riley R."/>
            <person name="Ohm R."/>
            <person name="Sun H."/>
            <person name="Tunlid A."/>
            <person name="Henrissat B."/>
            <person name="Grigoriev I.V."/>
            <person name="Hibbett D.S."/>
            <person name="Martin F."/>
        </authorList>
    </citation>
    <scope>NUCLEOTIDE SEQUENCE [LARGE SCALE GENOMIC DNA]</scope>
    <source>
        <strain evidence="4">F 1598</strain>
    </source>
</reference>
<proteinExistence type="predicted"/>
<feature type="domain" description="Nephrocystin 3-like N-terminal" evidence="2">
    <location>
        <begin position="5"/>
        <end position="48"/>
    </location>
</feature>
<dbReference type="InParanoid" id="A0A0C3AP50"/>
<organism evidence="3 4">
    <name type="scientific">Piloderma croceum (strain F 1598)</name>
    <dbReference type="NCBI Taxonomy" id="765440"/>
    <lineage>
        <taxon>Eukaryota</taxon>
        <taxon>Fungi</taxon>
        <taxon>Dikarya</taxon>
        <taxon>Basidiomycota</taxon>
        <taxon>Agaricomycotina</taxon>
        <taxon>Agaricomycetes</taxon>
        <taxon>Agaricomycetidae</taxon>
        <taxon>Atheliales</taxon>
        <taxon>Atheliaceae</taxon>
        <taxon>Piloderma</taxon>
    </lineage>
</organism>
<accession>A0A0C3AP50</accession>
<protein>
    <recommendedName>
        <fullName evidence="2">Nephrocystin 3-like N-terminal domain-containing protein</fullName>
    </recommendedName>
</protein>
<dbReference type="EMBL" id="KN833044">
    <property type="protein sequence ID" value="KIM75648.1"/>
    <property type="molecule type" value="Genomic_DNA"/>
</dbReference>
<dbReference type="InterPro" id="IPR027417">
    <property type="entry name" value="P-loop_NTPase"/>
</dbReference>
<dbReference type="OrthoDB" id="3269932at2759"/>
<keyword evidence="1" id="KW-0677">Repeat</keyword>
<name>A0A0C3AP50_PILCF</name>
<evidence type="ECO:0000313" key="4">
    <source>
        <dbReference type="Proteomes" id="UP000054166"/>
    </source>
</evidence>
<dbReference type="Pfam" id="PF24883">
    <property type="entry name" value="NPHP3_N"/>
    <property type="match status" value="1"/>
</dbReference>
<dbReference type="InterPro" id="IPR056884">
    <property type="entry name" value="NPHP3-like_N"/>
</dbReference>
<keyword evidence="4" id="KW-1185">Reference proteome</keyword>
<dbReference type="Proteomes" id="UP000054166">
    <property type="component" value="Unassembled WGS sequence"/>
</dbReference>
<dbReference type="AlphaFoldDB" id="A0A0C3AP50"/>
<gene>
    <name evidence="3" type="ORF">PILCRDRAFT_798830</name>
</gene>
<reference evidence="3 4" key="1">
    <citation type="submission" date="2014-04" db="EMBL/GenBank/DDBJ databases">
        <authorList>
            <consortium name="DOE Joint Genome Institute"/>
            <person name="Kuo A."/>
            <person name="Tarkka M."/>
            <person name="Buscot F."/>
            <person name="Kohler A."/>
            <person name="Nagy L.G."/>
            <person name="Floudas D."/>
            <person name="Copeland A."/>
            <person name="Barry K.W."/>
            <person name="Cichocki N."/>
            <person name="Veneault-Fourrey C."/>
            <person name="LaButti K."/>
            <person name="Lindquist E.A."/>
            <person name="Lipzen A."/>
            <person name="Lundell T."/>
            <person name="Morin E."/>
            <person name="Murat C."/>
            <person name="Sun H."/>
            <person name="Tunlid A."/>
            <person name="Henrissat B."/>
            <person name="Grigoriev I.V."/>
            <person name="Hibbett D.S."/>
            <person name="Martin F."/>
            <person name="Nordberg H.P."/>
            <person name="Cantor M.N."/>
            <person name="Hua S.X."/>
        </authorList>
    </citation>
    <scope>NUCLEOTIDE SEQUENCE [LARGE SCALE GENOMIC DNA]</scope>
    <source>
        <strain evidence="3 4">F 1598</strain>
    </source>
</reference>
<evidence type="ECO:0000259" key="2">
    <source>
        <dbReference type="Pfam" id="PF24883"/>
    </source>
</evidence>
<evidence type="ECO:0000313" key="3">
    <source>
        <dbReference type="EMBL" id="KIM75648.1"/>
    </source>
</evidence>
<dbReference type="Gene3D" id="3.40.50.300">
    <property type="entry name" value="P-loop containing nucleotide triphosphate hydrolases"/>
    <property type="match status" value="1"/>
</dbReference>